<keyword evidence="3" id="KW-1185">Reference proteome</keyword>
<reference evidence="2 3" key="1">
    <citation type="submission" date="2015-01" db="EMBL/GenBank/DDBJ databases">
        <title>The Genome Sequence of Cryptococcus gattii Ram5.</title>
        <authorList>
            <consortium name="The Broad Institute Genomics Platform"/>
            <person name="Cuomo C."/>
            <person name="Litvintseva A."/>
            <person name="Chen Y."/>
            <person name="Heitman J."/>
            <person name="Sun S."/>
            <person name="Springer D."/>
            <person name="Dromer F."/>
            <person name="Young S."/>
            <person name="Zeng Q."/>
            <person name="Gargeya S."/>
            <person name="Abouelleil A."/>
            <person name="Alvarado L."/>
            <person name="Chapman S.B."/>
            <person name="Gainer-Dewar J."/>
            <person name="Goldberg J."/>
            <person name="Griggs A."/>
            <person name="Gujja S."/>
            <person name="Hansen M."/>
            <person name="Howarth C."/>
            <person name="Imamovic A."/>
            <person name="Larimer J."/>
            <person name="Murphy C."/>
            <person name="Naylor J."/>
            <person name="Pearson M."/>
            <person name="Priest M."/>
            <person name="Roberts A."/>
            <person name="Saif S."/>
            <person name="Shea T."/>
            <person name="Sykes S."/>
            <person name="Wortman J."/>
            <person name="Nusbaum C."/>
            <person name="Birren B."/>
        </authorList>
    </citation>
    <scope>NUCLEOTIDE SEQUENCE [LARGE SCALE GENOMIC DNA]</scope>
    <source>
        <strain evidence="2 3">Ram5</strain>
    </source>
</reference>
<name>A0A0D0T9F7_9TREE</name>
<evidence type="ECO:0000256" key="1">
    <source>
        <dbReference type="SAM" id="MobiDB-lite"/>
    </source>
</evidence>
<proteinExistence type="predicted"/>
<dbReference type="HOGENOM" id="CLU_552087_0_0_1"/>
<sequence length="573" mass="61700">MPSPDTAGARSPPPSAHPLADIDPPQPSAPDISTHPQHTQDSFDPYTASLLRATRPSGDSHSLTSSTRTKDRERAGKQPAEVAVVQNKKAKEEAALAKWRKWVIEHPVHAPPLAASALTSGRSSPPGQKIPLVTLNTFTLRTYRPSDDDVQKTHSPRNGHYLYHPSDTEGSTSSPVTSLNVASPNITVSPMSSSRFDSLENEVYNTDSVLALRDVELAVDEEILERTQRAQATLPRFVSNRLRLYETPNPFGDITHRLSSRRVRPIALELIQALGHLVDAVWLSTYPDRPCPWIIGLGESPIQSPIIKHLIMAYRTPTDAYQSGVGWKSPMITAVQEGKRTGYVPTTIADSYIQFCENEVAYAIGDVDQVVGVSKGAGYIFGRALRAGEYGAPVRTNVLGVNGEGGGMARLLNDLEEAIWGDAPPRVTDLAYELPDDFDPYAIPDESELIIAAAATGGGSGHLTANSSSLADLFGGEASASAGANGYAILTSRRQSSQETGDTYDSLPDFDITSSLPDDITRISTPVEIVKNKLSGGLLPAIEDIQGAEGMTLEELGKKRHEEWLANRAAMGG</sequence>
<feature type="compositionally biased region" description="Polar residues" evidence="1">
    <location>
        <begin position="168"/>
        <end position="177"/>
    </location>
</feature>
<gene>
    <name evidence="2" type="ORF">I313_00829</name>
</gene>
<protein>
    <submittedName>
        <fullName evidence="2">Unplaced genomic scaffold supercont1.2, whole genome shotgun sequence</fullName>
    </submittedName>
</protein>
<feature type="region of interest" description="Disordered" evidence="1">
    <location>
        <begin position="146"/>
        <end position="177"/>
    </location>
</feature>
<dbReference type="AlphaFoldDB" id="A0A0D0T9F7"/>
<evidence type="ECO:0000313" key="2">
    <source>
        <dbReference type="EMBL" id="KIR42627.1"/>
    </source>
</evidence>
<dbReference type="OrthoDB" id="2574658at2759"/>
<dbReference type="Proteomes" id="UP000053392">
    <property type="component" value="Unassembled WGS sequence"/>
</dbReference>
<feature type="compositionally biased region" description="Polar residues" evidence="1">
    <location>
        <begin position="57"/>
        <end position="67"/>
    </location>
</feature>
<evidence type="ECO:0000313" key="3">
    <source>
        <dbReference type="Proteomes" id="UP000053392"/>
    </source>
</evidence>
<accession>A0A0D0T9F7</accession>
<organism evidence="2 3">
    <name type="scientific">Cryptococcus deuterogattii Ram5</name>
    <dbReference type="NCBI Taxonomy" id="1296110"/>
    <lineage>
        <taxon>Eukaryota</taxon>
        <taxon>Fungi</taxon>
        <taxon>Dikarya</taxon>
        <taxon>Basidiomycota</taxon>
        <taxon>Agaricomycotina</taxon>
        <taxon>Tremellomycetes</taxon>
        <taxon>Tremellales</taxon>
        <taxon>Cryptococcaceae</taxon>
        <taxon>Cryptococcus</taxon>
        <taxon>Cryptococcus gattii species complex</taxon>
    </lineage>
</organism>
<dbReference type="EMBL" id="KN847897">
    <property type="protein sequence ID" value="KIR42627.1"/>
    <property type="molecule type" value="Genomic_DNA"/>
</dbReference>
<feature type="region of interest" description="Disordered" evidence="1">
    <location>
        <begin position="1"/>
        <end position="84"/>
    </location>
</feature>